<gene>
    <name evidence="1" type="ORF">O6H91_15G012400</name>
</gene>
<comment type="caution">
    <text evidence="1">The sequence shown here is derived from an EMBL/GenBank/DDBJ whole genome shotgun (WGS) entry which is preliminary data.</text>
</comment>
<evidence type="ECO:0000313" key="2">
    <source>
        <dbReference type="Proteomes" id="UP001162992"/>
    </source>
</evidence>
<reference evidence="2" key="1">
    <citation type="journal article" date="2024" name="Proc. Natl. Acad. Sci. U.S.A.">
        <title>Extraordinary preservation of gene collinearity over three hundred million years revealed in homosporous lycophytes.</title>
        <authorList>
            <person name="Li C."/>
            <person name="Wickell D."/>
            <person name="Kuo L.Y."/>
            <person name="Chen X."/>
            <person name="Nie B."/>
            <person name="Liao X."/>
            <person name="Peng D."/>
            <person name="Ji J."/>
            <person name="Jenkins J."/>
            <person name="Williams M."/>
            <person name="Shu S."/>
            <person name="Plott C."/>
            <person name="Barry K."/>
            <person name="Rajasekar S."/>
            <person name="Grimwood J."/>
            <person name="Han X."/>
            <person name="Sun S."/>
            <person name="Hou Z."/>
            <person name="He W."/>
            <person name="Dai G."/>
            <person name="Sun C."/>
            <person name="Schmutz J."/>
            <person name="Leebens-Mack J.H."/>
            <person name="Li F.W."/>
            <person name="Wang L."/>
        </authorList>
    </citation>
    <scope>NUCLEOTIDE SEQUENCE [LARGE SCALE GENOMIC DNA]</scope>
    <source>
        <strain evidence="2">cv. PW_Plant_1</strain>
    </source>
</reference>
<protein>
    <submittedName>
        <fullName evidence="1">Uncharacterized protein</fullName>
    </submittedName>
</protein>
<name>A0ACC2BFV9_DIPCM</name>
<accession>A0ACC2BFV9</accession>
<dbReference type="Proteomes" id="UP001162992">
    <property type="component" value="Chromosome 15"/>
</dbReference>
<evidence type="ECO:0000313" key="1">
    <source>
        <dbReference type="EMBL" id="KAJ7528651.1"/>
    </source>
</evidence>
<dbReference type="EMBL" id="CM055106">
    <property type="protein sequence ID" value="KAJ7528651.1"/>
    <property type="molecule type" value="Genomic_DNA"/>
</dbReference>
<proteinExistence type="predicted"/>
<keyword evidence="2" id="KW-1185">Reference proteome</keyword>
<sequence>MDWSGRSGNLTNSMLIREGNTVNGLMATLSSCPQPCFRGFQERLSGTNLKRPLFPSLEVDVLGNDDIPDHHEESHHAEKKRRLTVEQVRCLEKSFKAENRLEPEVKMKLAQELCLQPRQVAVWYQNRRARWKSKQLEQDYDILKMGYEALLKEKQKLEAEVISLTDQLISREATTKSVQGEDSGNPAEVDSQQHLDSEEETSWETEFQAIEPTELQTSRPLSEKAVSCIMKPSIEENSPKSDGYNSEVLDVGSPTPVDRSLDQQELEGMNSEQHTIDDHALDIFTCHPMVEGLYGTVYNNSTQLHEQIGCKLEDGLFHSDHEYHYCNTAEEPAFPTWWYWP</sequence>
<organism evidence="1 2">
    <name type="scientific">Diphasiastrum complanatum</name>
    <name type="common">Issler's clubmoss</name>
    <name type="synonym">Lycopodium complanatum</name>
    <dbReference type="NCBI Taxonomy" id="34168"/>
    <lineage>
        <taxon>Eukaryota</taxon>
        <taxon>Viridiplantae</taxon>
        <taxon>Streptophyta</taxon>
        <taxon>Embryophyta</taxon>
        <taxon>Tracheophyta</taxon>
        <taxon>Lycopodiopsida</taxon>
        <taxon>Lycopodiales</taxon>
        <taxon>Lycopodiaceae</taxon>
        <taxon>Lycopodioideae</taxon>
        <taxon>Diphasiastrum</taxon>
    </lineage>
</organism>